<dbReference type="EMBL" id="JAUSWC010000010">
    <property type="protein sequence ID" value="MDQ0488304.1"/>
    <property type="molecule type" value="Genomic_DNA"/>
</dbReference>
<keyword evidence="3" id="KW-1185">Reference proteome</keyword>
<name>A0ABU0KJF5_9ACTN</name>
<accession>A0ABU0KJF5</accession>
<feature type="region of interest" description="Disordered" evidence="1">
    <location>
        <begin position="1"/>
        <end position="23"/>
    </location>
</feature>
<organism evidence="2 3">
    <name type="scientific">Streptomyces thermodiastaticus</name>
    <dbReference type="NCBI Taxonomy" id="44061"/>
    <lineage>
        <taxon>Bacteria</taxon>
        <taxon>Bacillati</taxon>
        <taxon>Actinomycetota</taxon>
        <taxon>Actinomycetes</taxon>
        <taxon>Kitasatosporales</taxon>
        <taxon>Streptomycetaceae</taxon>
        <taxon>Streptomyces</taxon>
    </lineage>
</organism>
<dbReference type="Proteomes" id="UP001236795">
    <property type="component" value="Unassembled WGS sequence"/>
</dbReference>
<evidence type="ECO:0000313" key="3">
    <source>
        <dbReference type="Proteomes" id="UP001236795"/>
    </source>
</evidence>
<comment type="caution">
    <text evidence="2">The sequence shown here is derived from an EMBL/GenBank/DDBJ whole genome shotgun (WGS) entry which is preliminary data.</text>
</comment>
<gene>
    <name evidence="2" type="ORF">QO019_003164</name>
</gene>
<reference evidence="2 3" key="1">
    <citation type="submission" date="2023-07" db="EMBL/GenBank/DDBJ databases">
        <title>Genomic Encyclopedia of Type Strains, Phase IV (KMG-IV): sequencing the most valuable type-strain genomes for metagenomic binning, comparative biology and taxonomic classification.</title>
        <authorList>
            <person name="Goeker M."/>
        </authorList>
    </citation>
    <scope>NUCLEOTIDE SEQUENCE [LARGE SCALE GENOMIC DNA]</scope>
    <source>
        <strain evidence="2 3">DSM 40573</strain>
    </source>
</reference>
<sequence length="38" mass="4127">MSEANAPGAAPSHQPRNDRGKKLSLGLSTFQLVSYIRK</sequence>
<proteinExistence type="predicted"/>
<evidence type="ECO:0000313" key="2">
    <source>
        <dbReference type="EMBL" id="MDQ0488304.1"/>
    </source>
</evidence>
<evidence type="ECO:0000256" key="1">
    <source>
        <dbReference type="SAM" id="MobiDB-lite"/>
    </source>
</evidence>
<protein>
    <submittedName>
        <fullName evidence="2">Uncharacterized protein</fullName>
    </submittedName>
</protein>